<gene>
    <name evidence="2" type="ORF">TRFO_25956</name>
</gene>
<protein>
    <submittedName>
        <fullName evidence="2">Uncharacterized protein</fullName>
    </submittedName>
</protein>
<dbReference type="GeneID" id="94839362"/>
<evidence type="ECO:0000313" key="3">
    <source>
        <dbReference type="Proteomes" id="UP000179807"/>
    </source>
</evidence>
<feature type="transmembrane region" description="Helical" evidence="1">
    <location>
        <begin position="195"/>
        <end position="216"/>
    </location>
</feature>
<dbReference type="VEuPathDB" id="TrichDB:TRFO_25956"/>
<keyword evidence="1" id="KW-0472">Membrane</keyword>
<evidence type="ECO:0000313" key="2">
    <source>
        <dbReference type="EMBL" id="OHT06154.1"/>
    </source>
</evidence>
<comment type="caution">
    <text evidence="2">The sequence shown here is derived from an EMBL/GenBank/DDBJ whole genome shotgun (WGS) entry which is preliminary data.</text>
</comment>
<accession>A0A1J4K593</accession>
<dbReference type="AlphaFoldDB" id="A0A1J4K593"/>
<name>A0A1J4K593_9EUKA</name>
<keyword evidence="3" id="KW-1185">Reference proteome</keyword>
<evidence type="ECO:0000256" key="1">
    <source>
        <dbReference type="SAM" id="Phobius"/>
    </source>
</evidence>
<dbReference type="EMBL" id="MLAK01000735">
    <property type="protein sequence ID" value="OHT06154.1"/>
    <property type="molecule type" value="Genomic_DNA"/>
</dbReference>
<proteinExistence type="predicted"/>
<dbReference type="Proteomes" id="UP000179807">
    <property type="component" value="Unassembled WGS sequence"/>
</dbReference>
<keyword evidence="1" id="KW-0812">Transmembrane</keyword>
<sequence length="246" mass="28788">MIFMLFIFFKKGFSSTIKEDKKELYSDEKVDKNQDFHNNLNKFRFLIDDNNDDEKVDENVKKSQQTISKNDNEDILINVASDTKVSTEKIRGQKSDTTPLSVVSYFPHEVSFDKKTLVRISLKQLNTTFVFCKFGNEVKHAKISTRNTIFCKIYKKKSKQGRRRITIPLYISSDQLIWTNVGDIDLFDAKLNSNVFFLFALILSVSVGFIKFRVYILRKFKQRKSDDIVSINEIDKSNQRSNQFIL</sequence>
<keyword evidence="1" id="KW-1133">Transmembrane helix</keyword>
<reference evidence="2" key="1">
    <citation type="submission" date="2016-10" db="EMBL/GenBank/DDBJ databases">
        <authorList>
            <person name="Benchimol M."/>
            <person name="Almeida L.G."/>
            <person name="Vasconcelos A.T."/>
            <person name="Perreira-Neves A."/>
            <person name="Rosa I.A."/>
            <person name="Tasca T."/>
            <person name="Bogo M.R."/>
            <person name="de Souza W."/>
        </authorList>
    </citation>
    <scope>NUCLEOTIDE SEQUENCE [LARGE SCALE GENOMIC DNA]</scope>
    <source>
        <strain evidence="2">K</strain>
    </source>
</reference>
<dbReference type="RefSeq" id="XP_068359290.1">
    <property type="nucleotide sequence ID" value="XM_068504658.1"/>
</dbReference>
<organism evidence="2 3">
    <name type="scientific">Tritrichomonas foetus</name>
    <dbReference type="NCBI Taxonomy" id="1144522"/>
    <lineage>
        <taxon>Eukaryota</taxon>
        <taxon>Metamonada</taxon>
        <taxon>Parabasalia</taxon>
        <taxon>Tritrichomonadida</taxon>
        <taxon>Tritrichomonadidae</taxon>
        <taxon>Tritrichomonas</taxon>
    </lineage>
</organism>